<feature type="transmembrane region" description="Helical" evidence="6">
    <location>
        <begin position="20"/>
        <end position="38"/>
    </location>
</feature>
<evidence type="ECO:0000256" key="5">
    <source>
        <dbReference type="ARBA" id="ARBA00023136"/>
    </source>
</evidence>
<dbReference type="Proteomes" id="UP000574332">
    <property type="component" value="Unassembled WGS sequence"/>
</dbReference>
<evidence type="ECO:0000256" key="4">
    <source>
        <dbReference type="ARBA" id="ARBA00022989"/>
    </source>
</evidence>
<proteinExistence type="predicted"/>
<accession>A0A8E2A1Z3</accession>
<evidence type="ECO:0000313" key="7">
    <source>
        <dbReference type="EMBL" id="NYI50791.1"/>
    </source>
</evidence>
<comment type="subcellular location">
    <subcellularLocation>
        <location evidence="1">Cell membrane</location>
        <topology evidence="1">Multi-pass membrane protein</topology>
    </subcellularLocation>
</comment>
<evidence type="ECO:0000256" key="3">
    <source>
        <dbReference type="ARBA" id="ARBA00022692"/>
    </source>
</evidence>
<dbReference type="RefSeq" id="WP_179400219.1">
    <property type="nucleotide sequence ID" value="NZ_JACCCY010000004.1"/>
</dbReference>
<sequence>MFKRLLSSSSPRTAKAKKNVIVSLGVKGISILISLAFVPLLLSNLNTERYGIWLTLTSVLSWMSFFDIGLGNGLKNQLASCFANNDLNGARKAISTAYLSMGIITCINIVVFIIVSNYINWDVFLNSPISMRGELKVLVTCVVCFFFIQLWLNLICTILDSLQMPSLTGIISTFGQLLAFILVFAVSRIDNQATLLIYGICISISPVVVIAISTALIFFKTSRHLAPSFKLYDKTLVKRMFSLGAKFLLIQLTAIMLYQTNNFVIAHIVGNSDVTYYNIAFKYAGIIQMIFTIIISPIWVASADAYTKGDILWIKNIINKLNKIWLLFFFISIILVLAAPYVYELWLGKDIKIDPVTTSLLFVYFLLSMKNGIYCNIINGFGKITLQFYLTAIEVVIHISLSIILGKILGSNGVIISMCLIMLLNYIWMPLQCNRILNGTAKGIWNK</sequence>
<feature type="transmembrane region" description="Helical" evidence="6">
    <location>
        <begin position="279"/>
        <end position="303"/>
    </location>
</feature>
<dbReference type="PANTHER" id="PTHR30250">
    <property type="entry name" value="PST FAMILY PREDICTED COLANIC ACID TRANSPORTER"/>
    <property type="match status" value="1"/>
</dbReference>
<keyword evidence="3 6" id="KW-0812">Transmembrane</keyword>
<dbReference type="InterPro" id="IPR050833">
    <property type="entry name" value="Poly_Biosynth_Transport"/>
</dbReference>
<dbReference type="AlphaFoldDB" id="A0A8E2A1Z3"/>
<evidence type="ECO:0000256" key="1">
    <source>
        <dbReference type="ARBA" id="ARBA00004651"/>
    </source>
</evidence>
<feature type="transmembrane region" description="Helical" evidence="6">
    <location>
        <begin position="97"/>
        <end position="115"/>
    </location>
</feature>
<feature type="transmembrane region" description="Helical" evidence="6">
    <location>
        <begin position="195"/>
        <end position="219"/>
    </location>
</feature>
<evidence type="ECO:0000256" key="2">
    <source>
        <dbReference type="ARBA" id="ARBA00022475"/>
    </source>
</evidence>
<feature type="transmembrane region" description="Helical" evidence="6">
    <location>
        <begin position="135"/>
        <end position="155"/>
    </location>
</feature>
<dbReference type="Pfam" id="PF01943">
    <property type="entry name" value="Polysacc_synt"/>
    <property type="match status" value="1"/>
</dbReference>
<keyword evidence="4 6" id="KW-1133">Transmembrane helix</keyword>
<protein>
    <submittedName>
        <fullName evidence="7">O-antigen/teichoic acid export membrane protein</fullName>
    </submittedName>
</protein>
<organism evidence="7 8">
    <name type="scientific">Macellibacteroides fermentans</name>
    <dbReference type="NCBI Taxonomy" id="879969"/>
    <lineage>
        <taxon>Bacteria</taxon>
        <taxon>Pseudomonadati</taxon>
        <taxon>Bacteroidota</taxon>
        <taxon>Bacteroidia</taxon>
        <taxon>Bacteroidales</taxon>
        <taxon>Porphyromonadaceae</taxon>
        <taxon>Macellibacteroides</taxon>
    </lineage>
</organism>
<keyword evidence="2" id="KW-1003">Cell membrane</keyword>
<keyword evidence="5 6" id="KW-0472">Membrane</keyword>
<evidence type="ECO:0000313" key="8">
    <source>
        <dbReference type="Proteomes" id="UP000574332"/>
    </source>
</evidence>
<dbReference type="InterPro" id="IPR002797">
    <property type="entry name" value="Polysacc_synth"/>
</dbReference>
<dbReference type="GO" id="GO:0005886">
    <property type="term" value="C:plasma membrane"/>
    <property type="evidence" value="ECO:0007669"/>
    <property type="project" value="UniProtKB-SubCell"/>
</dbReference>
<dbReference type="PANTHER" id="PTHR30250:SF11">
    <property type="entry name" value="O-ANTIGEN TRANSPORTER-RELATED"/>
    <property type="match status" value="1"/>
</dbReference>
<dbReference type="EMBL" id="JACCCY010000004">
    <property type="protein sequence ID" value="NYI50791.1"/>
    <property type="molecule type" value="Genomic_DNA"/>
</dbReference>
<evidence type="ECO:0000256" key="6">
    <source>
        <dbReference type="SAM" id="Phobius"/>
    </source>
</evidence>
<feature type="transmembrane region" description="Helical" evidence="6">
    <location>
        <begin position="386"/>
        <end position="405"/>
    </location>
</feature>
<comment type="caution">
    <text evidence="7">The sequence shown here is derived from an EMBL/GenBank/DDBJ whole genome shotgun (WGS) entry which is preliminary data.</text>
</comment>
<feature type="transmembrane region" description="Helical" evidence="6">
    <location>
        <begin position="167"/>
        <end position="189"/>
    </location>
</feature>
<feature type="transmembrane region" description="Helical" evidence="6">
    <location>
        <begin position="240"/>
        <end position="259"/>
    </location>
</feature>
<gene>
    <name evidence="7" type="ORF">F5613_002953</name>
</gene>
<feature type="transmembrane region" description="Helical" evidence="6">
    <location>
        <begin position="50"/>
        <end position="70"/>
    </location>
</feature>
<keyword evidence="8" id="KW-1185">Reference proteome</keyword>
<feature type="transmembrane region" description="Helical" evidence="6">
    <location>
        <begin position="324"/>
        <end position="343"/>
    </location>
</feature>
<reference evidence="7 8" key="1">
    <citation type="submission" date="2020-07" db="EMBL/GenBank/DDBJ databases">
        <title>Genomic Encyclopedia of Type Strains, Phase IV (KMG-IV): sequencing the most valuable type-strain genomes for metagenomic binning, comparative biology and taxonomic classification.</title>
        <authorList>
            <person name="Goeker M."/>
        </authorList>
    </citation>
    <scope>NUCLEOTIDE SEQUENCE [LARGE SCALE GENOMIC DNA]</scope>
    <source>
        <strain evidence="7 8">DSM 23697</strain>
    </source>
</reference>
<name>A0A8E2A1Z3_9PORP</name>
<feature type="transmembrane region" description="Helical" evidence="6">
    <location>
        <begin position="355"/>
        <end position="374"/>
    </location>
</feature>
<feature type="transmembrane region" description="Helical" evidence="6">
    <location>
        <begin position="411"/>
        <end position="428"/>
    </location>
</feature>